<dbReference type="Gene3D" id="3.20.20.70">
    <property type="entry name" value="Aldolase class I"/>
    <property type="match status" value="1"/>
</dbReference>
<proteinExistence type="predicted"/>
<keyword evidence="2" id="KW-1185">Reference proteome</keyword>
<dbReference type="SUPFAM" id="SSF51569">
    <property type="entry name" value="Aldolase"/>
    <property type="match status" value="1"/>
</dbReference>
<dbReference type="EMBL" id="CP097635">
    <property type="protein sequence ID" value="URI07183.1"/>
    <property type="molecule type" value="Genomic_DNA"/>
</dbReference>
<dbReference type="RefSeq" id="WP_250195448.1">
    <property type="nucleotide sequence ID" value="NZ_CP097635.1"/>
</dbReference>
<dbReference type="InterPro" id="IPR013785">
    <property type="entry name" value="Aldolase_TIM"/>
</dbReference>
<evidence type="ECO:0000313" key="1">
    <source>
        <dbReference type="EMBL" id="URI07183.1"/>
    </source>
</evidence>
<dbReference type="Pfam" id="PF06187">
    <property type="entry name" value="DUF993"/>
    <property type="match status" value="1"/>
</dbReference>
<evidence type="ECO:0000313" key="2">
    <source>
        <dbReference type="Proteomes" id="UP001056201"/>
    </source>
</evidence>
<gene>
    <name evidence="1" type="ORF">MW290_00730</name>
</gene>
<protein>
    <submittedName>
        <fullName evidence="1">Dihydrodipicolinate synthase family protein</fullName>
    </submittedName>
</protein>
<dbReference type="Proteomes" id="UP001056201">
    <property type="component" value="Chromosome 1"/>
</dbReference>
<reference evidence="1" key="1">
    <citation type="submission" date="2022-05" db="EMBL/GenBank/DDBJ databases">
        <title>An RpoN-dependent PEP-CTERM gene is involved in floc formation of an Aquincola tertiaricarbonis strain.</title>
        <authorList>
            <person name="Qiu D."/>
            <person name="Xia M."/>
        </authorList>
    </citation>
    <scope>NUCLEOTIDE SEQUENCE</scope>
    <source>
        <strain evidence="1">RN12</strain>
    </source>
</reference>
<dbReference type="InterPro" id="IPR009334">
    <property type="entry name" value="DUF993"/>
</dbReference>
<accession>A0ABY4S2J5</accession>
<sequence>MAITLNLPTADGALRPYTLQASAPLASPAGQQPAFNRIAYSAAHVVADPLAAIDPWLQCAVDWDATIAYRQRLWRLGLGVAEAMDTAQRGMGLDWPTSLALIRRSLDAARDHPGALVACGCGTDQLSPDAVRSVDDVIRAYEEQMEAIEALGGRLIVMASRALARVARGPDDYVRVYDRILRQARQPVILHWLGEMFDPALAGYWGGGSVAAAMDTALGIIEAHADQVDGIKISLLDKQQEIAMRRRLPARGGRDGQGVRMYTGDDFNYAELIAGDGHGTARVHGHSDALLGIFDAIAPAASAALAALAAGDEARFHQILAPTVPLSRHMFAAPTRFYKTGVVFMAWLNGHQSHFTMVGGQQSTRSLVHLAELFRLADAARLLDDPALAAQRMRTLLALHGVDA</sequence>
<name>A0ABY4S2J5_AQUTE</name>
<organism evidence="1 2">
    <name type="scientific">Aquincola tertiaricarbonis</name>
    <dbReference type="NCBI Taxonomy" id="391953"/>
    <lineage>
        <taxon>Bacteria</taxon>
        <taxon>Pseudomonadati</taxon>
        <taxon>Pseudomonadota</taxon>
        <taxon>Betaproteobacteria</taxon>
        <taxon>Burkholderiales</taxon>
        <taxon>Sphaerotilaceae</taxon>
        <taxon>Aquincola</taxon>
    </lineage>
</organism>